<organism evidence="2">
    <name type="scientific">Burkholderia pseudomallei 1710a</name>
    <dbReference type="NCBI Taxonomy" id="320371"/>
    <lineage>
        <taxon>Bacteria</taxon>
        <taxon>Pseudomonadati</taxon>
        <taxon>Pseudomonadota</taxon>
        <taxon>Betaproteobacteria</taxon>
        <taxon>Burkholderiales</taxon>
        <taxon>Burkholderiaceae</taxon>
        <taxon>Burkholderia</taxon>
        <taxon>pseudomallei group</taxon>
    </lineage>
</organism>
<proteinExistence type="predicted"/>
<name>A0A0E1VWY6_BURPE</name>
<gene>
    <name evidence="2" type="ORF">BURPS1710A_A0287</name>
</gene>
<dbReference type="EMBL" id="CM000833">
    <property type="protein sequence ID" value="EET04526.1"/>
    <property type="molecule type" value="Genomic_DNA"/>
</dbReference>
<evidence type="ECO:0000256" key="1">
    <source>
        <dbReference type="SAM" id="MobiDB-lite"/>
    </source>
</evidence>
<sequence length="74" mass="7712">MIDARGRPGRGVSKAIDAQHESPPRAETSLCASRARAAGGARAGVRGPAARPLALRDRSRARLPRHAPGIPALQ</sequence>
<dbReference type="Proteomes" id="UP000001812">
    <property type="component" value="Chromosome II"/>
</dbReference>
<feature type="region of interest" description="Disordered" evidence="1">
    <location>
        <begin position="1"/>
        <end position="74"/>
    </location>
</feature>
<accession>A0A0E1VWY6</accession>
<reference evidence="2" key="1">
    <citation type="submission" date="2009-05" db="EMBL/GenBank/DDBJ databases">
        <authorList>
            <person name="Harkins D.M."/>
            <person name="DeShazer D."/>
            <person name="Woods D.E."/>
            <person name="Brinkac L.M."/>
            <person name="Brown K.A."/>
            <person name="Hung G.C."/>
            <person name="Tuanyok A."/>
            <person name="Zhang B."/>
            <person name="Nierman W.C."/>
        </authorList>
    </citation>
    <scope>NUCLEOTIDE SEQUENCE [LARGE SCALE GENOMIC DNA]</scope>
    <source>
        <strain evidence="2">1710a</strain>
    </source>
</reference>
<dbReference type="AlphaFoldDB" id="A0A0E1VWY6"/>
<dbReference type="HOGENOM" id="CLU_2680656_0_0_4"/>
<protein>
    <submittedName>
        <fullName evidence="2">Uncharacterized protein</fullName>
    </submittedName>
</protein>
<evidence type="ECO:0000313" key="2">
    <source>
        <dbReference type="EMBL" id="EET04526.1"/>
    </source>
</evidence>
<feature type="compositionally biased region" description="Low complexity" evidence="1">
    <location>
        <begin position="32"/>
        <end position="51"/>
    </location>
</feature>